<protein>
    <recommendedName>
        <fullName evidence="6">Nucleoporin Nup133/Nup155-like C-terminal domain-containing protein</fullName>
    </recommendedName>
</protein>
<evidence type="ECO:0000256" key="1">
    <source>
        <dbReference type="ARBA" id="ARBA00004123"/>
    </source>
</evidence>
<dbReference type="Proteomes" id="UP000324832">
    <property type="component" value="Unassembled WGS sequence"/>
</dbReference>
<keyword evidence="5" id="KW-1185">Reference proteome</keyword>
<dbReference type="GO" id="GO:0016973">
    <property type="term" value="P:poly(A)+ mRNA export from nucleus"/>
    <property type="evidence" value="ECO:0007669"/>
    <property type="project" value="TreeGrafter"/>
</dbReference>
<accession>A0A5E4PL95</accession>
<proteinExistence type="predicted"/>
<dbReference type="Gene3D" id="1.20.58.1380">
    <property type="match status" value="1"/>
</dbReference>
<organism evidence="4 5">
    <name type="scientific">Leptidea sinapis</name>
    <dbReference type="NCBI Taxonomy" id="189913"/>
    <lineage>
        <taxon>Eukaryota</taxon>
        <taxon>Metazoa</taxon>
        <taxon>Ecdysozoa</taxon>
        <taxon>Arthropoda</taxon>
        <taxon>Hexapoda</taxon>
        <taxon>Insecta</taxon>
        <taxon>Pterygota</taxon>
        <taxon>Neoptera</taxon>
        <taxon>Endopterygota</taxon>
        <taxon>Lepidoptera</taxon>
        <taxon>Glossata</taxon>
        <taxon>Ditrysia</taxon>
        <taxon>Papilionoidea</taxon>
        <taxon>Pieridae</taxon>
        <taxon>Dismorphiinae</taxon>
        <taxon>Leptidea</taxon>
    </lineage>
</organism>
<gene>
    <name evidence="4" type="ORF">LSINAPIS_LOCUS305</name>
</gene>
<dbReference type="InterPro" id="IPR037624">
    <property type="entry name" value="Nup133-like"/>
</dbReference>
<dbReference type="GO" id="GO:0000972">
    <property type="term" value="P:transcription-dependent tethering of RNA polymerase II gene DNA at nuclear periphery"/>
    <property type="evidence" value="ECO:0007669"/>
    <property type="project" value="TreeGrafter"/>
</dbReference>
<comment type="subcellular location">
    <subcellularLocation>
        <location evidence="1">Nucleus</location>
    </subcellularLocation>
</comment>
<dbReference type="PANTHER" id="PTHR13405:SF11">
    <property type="entry name" value="NUCLEAR PORE COMPLEX PROTEIN NUP133"/>
    <property type="match status" value="1"/>
</dbReference>
<reference evidence="4 5" key="1">
    <citation type="submission" date="2017-07" db="EMBL/GenBank/DDBJ databases">
        <authorList>
            <person name="Talla V."/>
            <person name="Backstrom N."/>
        </authorList>
    </citation>
    <scope>NUCLEOTIDE SEQUENCE [LARGE SCALE GENOMIC DNA]</scope>
</reference>
<feature type="non-terminal residue" evidence="4">
    <location>
        <position position="302"/>
    </location>
</feature>
<evidence type="ECO:0000313" key="5">
    <source>
        <dbReference type="Proteomes" id="UP000324832"/>
    </source>
</evidence>
<dbReference type="GO" id="GO:0006606">
    <property type="term" value="P:protein import into nucleus"/>
    <property type="evidence" value="ECO:0007669"/>
    <property type="project" value="TreeGrafter"/>
</dbReference>
<sequence>MQKVRVQWEAGSEPAAPLDVSCLAELTPWNVLAALADLHMHALTQYAPKCQDAATRAQLWESATRLAERLVAEGEAVTEQREHPHYRMGALLVREVGARHGARLRRWLRAAPDAARSRLLALHLLQAGRPRAAAGALLDLAEQEATSVRRMQTMASLAKLGLLADDDEEEERNAEAWAQTERLLSLTAQHRALPAELRLHFGLDEDCAPLPPERLVQMYAECESRSLSEFDYKKALDLLELVADDQLRESLRLQVWTACILRDEWASARDESSDELLARDPQLDVQDKMFYKLLELLNVMGN</sequence>
<name>A0A5E4PL95_9NEOP</name>
<dbReference type="GO" id="GO:0031080">
    <property type="term" value="C:nuclear pore outer ring"/>
    <property type="evidence" value="ECO:0007669"/>
    <property type="project" value="TreeGrafter"/>
</dbReference>
<dbReference type="GO" id="GO:0017056">
    <property type="term" value="F:structural constituent of nuclear pore"/>
    <property type="evidence" value="ECO:0007669"/>
    <property type="project" value="InterPro"/>
</dbReference>
<keyword evidence="2" id="KW-0813">Transport</keyword>
<dbReference type="Gene3D" id="1.25.40.700">
    <property type="match status" value="1"/>
</dbReference>
<keyword evidence="3" id="KW-0539">Nucleus</keyword>
<dbReference type="PANTHER" id="PTHR13405">
    <property type="entry name" value="NUCLEAR PORE COMPLEX PROTEIN NUP133"/>
    <property type="match status" value="1"/>
</dbReference>
<evidence type="ECO:0000256" key="3">
    <source>
        <dbReference type="ARBA" id="ARBA00023242"/>
    </source>
</evidence>
<dbReference type="EMBL" id="FZQP02000003">
    <property type="protein sequence ID" value="VVC86495.1"/>
    <property type="molecule type" value="Genomic_DNA"/>
</dbReference>
<evidence type="ECO:0000313" key="4">
    <source>
        <dbReference type="EMBL" id="VVC86495.1"/>
    </source>
</evidence>
<evidence type="ECO:0000256" key="2">
    <source>
        <dbReference type="ARBA" id="ARBA00022448"/>
    </source>
</evidence>
<evidence type="ECO:0008006" key="6">
    <source>
        <dbReference type="Google" id="ProtNLM"/>
    </source>
</evidence>
<dbReference type="AlphaFoldDB" id="A0A5E4PL95"/>